<gene>
    <name evidence="1" type="ORF">NC992_21945</name>
</gene>
<sequence length="98" mass="11072">MEEDSCSGFRLATKAIAIPNDSLAWYGEEWQPEGASYYDGELILDPVQRLTLEQRLEMLDVHPLFTSRCPNCEMPVPKATEGQIHWDCGHCGWADDSV</sequence>
<dbReference type="RefSeq" id="WP_206755191.1">
    <property type="nucleotide sequence ID" value="NZ_JAMPKX010000012.1"/>
</dbReference>
<accession>A0ABV0KA12</accession>
<evidence type="ECO:0008006" key="3">
    <source>
        <dbReference type="Google" id="ProtNLM"/>
    </source>
</evidence>
<name>A0ABV0KA12_9CYAN</name>
<reference evidence="1 2" key="1">
    <citation type="submission" date="2022-04" db="EMBL/GenBank/DDBJ databases">
        <title>Positive selection, recombination, and allopatry shape intraspecific diversity of widespread and dominant cyanobacteria.</title>
        <authorList>
            <person name="Wei J."/>
            <person name="Shu W."/>
            <person name="Hu C."/>
        </authorList>
    </citation>
    <scope>NUCLEOTIDE SEQUENCE [LARGE SCALE GENOMIC DNA]</scope>
    <source>
        <strain evidence="1 2">DQ-A4</strain>
    </source>
</reference>
<comment type="caution">
    <text evidence="1">The sequence shown here is derived from an EMBL/GenBank/DDBJ whole genome shotgun (WGS) entry which is preliminary data.</text>
</comment>
<proteinExistence type="predicted"/>
<dbReference type="Proteomes" id="UP001482513">
    <property type="component" value="Unassembled WGS sequence"/>
</dbReference>
<organism evidence="1 2">
    <name type="scientific">Leptolyngbya subtilissima DQ-A4</name>
    <dbReference type="NCBI Taxonomy" id="2933933"/>
    <lineage>
        <taxon>Bacteria</taxon>
        <taxon>Bacillati</taxon>
        <taxon>Cyanobacteriota</taxon>
        <taxon>Cyanophyceae</taxon>
        <taxon>Leptolyngbyales</taxon>
        <taxon>Leptolyngbyaceae</taxon>
        <taxon>Leptolyngbya group</taxon>
        <taxon>Leptolyngbya</taxon>
    </lineage>
</organism>
<evidence type="ECO:0000313" key="2">
    <source>
        <dbReference type="Proteomes" id="UP001482513"/>
    </source>
</evidence>
<protein>
    <recommendedName>
        <fullName evidence="3">Cysteine-rich CPCC domain-containing protein</fullName>
    </recommendedName>
</protein>
<evidence type="ECO:0000313" key="1">
    <source>
        <dbReference type="EMBL" id="MEP0949557.1"/>
    </source>
</evidence>
<keyword evidence="2" id="KW-1185">Reference proteome</keyword>
<dbReference type="EMBL" id="JAMPKX010000012">
    <property type="protein sequence ID" value="MEP0949557.1"/>
    <property type="molecule type" value="Genomic_DNA"/>
</dbReference>